<accession>A0A2A2IHU3</accession>
<dbReference type="EMBL" id="NPOA01000001">
    <property type="protein sequence ID" value="PAV31112.1"/>
    <property type="molecule type" value="Genomic_DNA"/>
</dbReference>
<dbReference type="SUPFAM" id="SSF46785">
    <property type="entry name" value="Winged helix' DNA-binding domain"/>
    <property type="match status" value="1"/>
</dbReference>
<comment type="caution">
    <text evidence="5">The sequence shown here is derived from an EMBL/GenBank/DDBJ whole genome shotgun (WGS) entry which is preliminary data.</text>
</comment>
<dbReference type="PRINTS" id="PR00035">
    <property type="entry name" value="HTHGNTR"/>
</dbReference>
<dbReference type="Proteomes" id="UP000218887">
    <property type="component" value="Unassembled WGS sequence"/>
</dbReference>
<dbReference type="InterPro" id="IPR036388">
    <property type="entry name" value="WH-like_DNA-bd_sf"/>
</dbReference>
<dbReference type="InterPro" id="IPR008920">
    <property type="entry name" value="TF_FadR/GntR_C"/>
</dbReference>
<keyword evidence="1" id="KW-0805">Transcription regulation</keyword>
<dbReference type="PANTHER" id="PTHR43537:SF24">
    <property type="entry name" value="GLUCONATE OPERON TRANSCRIPTIONAL REPRESSOR"/>
    <property type="match status" value="1"/>
</dbReference>
<evidence type="ECO:0000259" key="4">
    <source>
        <dbReference type="PROSITE" id="PS50949"/>
    </source>
</evidence>
<dbReference type="Gene3D" id="1.10.10.10">
    <property type="entry name" value="Winged helix-like DNA-binding domain superfamily/Winged helix DNA-binding domain"/>
    <property type="match status" value="1"/>
</dbReference>
<dbReference type="OrthoDB" id="114741at2"/>
<sequence length="216" mass="25133">MEKNEGFRVDNHSTLHSRVLNKLRQAIMSGYFKDGEHLIQDELAELFGVSRMPIREALRQLETEGMIEFVPHKGAVVRSITFKDIEEIYTIRAMLEALALEKSIPLITAEDIEELNELLIKLDECVEKPDNFVSLNKQFHRLLYSRLNWTRLPKYLKSLGYGIPLTGKQIAKSNQEHRLILEAVEKRDPKIGFKRMQAHILRTGKQIKHYLIEKKA</sequence>
<proteinExistence type="predicted"/>
<dbReference type="SUPFAM" id="SSF48008">
    <property type="entry name" value="GntR ligand-binding domain-like"/>
    <property type="match status" value="1"/>
</dbReference>
<dbReference type="Pfam" id="PF00392">
    <property type="entry name" value="GntR"/>
    <property type="match status" value="1"/>
</dbReference>
<evidence type="ECO:0000256" key="3">
    <source>
        <dbReference type="ARBA" id="ARBA00023163"/>
    </source>
</evidence>
<dbReference type="PANTHER" id="PTHR43537">
    <property type="entry name" value="TRANSCRIPTIONAL REGULATOR, GNTR FAMILY"/>
    <property type="match status" value="1"/>
</dbReference>
<gene>
    <name evidence="5" type="ORF">CIL05_00180</name>
</gene>
<keyword evidence="2" id="KW-0238">DNA-binding</keyword>
<dbReference type="InterPro" id="IPR036390">
    <property type="entry name" value="WH_DNA-bd_sf"/>
</dbReference>
<evidence type="ECO:0000256" key="2">
    <source>
        <dbReference type="ARBA" id="ARBA00023125"/>
    </source>
</evidence>
<dbReference type="CDD" id="cd07377">
    <property type="entry name" value="WHTH_GntR"/>
    <property type="match status" value="1"/>
</dbReference>
<dbReference type="AlphaFoldDB" id="A0A2A2IHU3"/>
<dbReference type="SMART" id="SM00345">
    <property type="entry name" value="HTH_GNTR"/>
    <property type="match status" value="1"/>
</dbReference>
<keyword evidence="6" id="KW-1185">Reference proteome</keyword>
<dbReference type="Pfam" id="PF07729">
    <property type="entry name" value="FCD"/>
    <property type="match status" value="1"/>
</dbReference>
<evidence type="ECO:0000313" key="6">
    <source>
        <dbReference type="Proteomes" id="UP000218887"/>
    </source>
</evidence>
<keyword evidence="3" id="KW-0804">Transcription</keyword>
<dbReference type="InterPro" id="IPR000524">
    <property type="entry name" value="Tscrpt_reg_HTH_GntR"/>
</dbReference>
<dbReference type="GO" id="GO:0003700">
    <property type="term" value="F:DNA-binding transcription factor activity"/>
    <property type="evidence" value="ECO:0007669"/>
    <property type="project" value="InterPro"/>
</dbReference>
<dbReference type="PROSITE" id="PS50949">
    <property type="entry name" value="HTH_GNTR"/>
    <property type="match status" value="1"/>
</dbReference>
<dbReference type="GO" id="GO:0003677">
    <property type="term" value="F:DNA binding"/>
    <property type="evidence" value="ECO:0007669"/>
    <property type="project" value="UniProtKB-KW"/>
</dbReference>
<evidence type="ECO:0000256" key="1">
    <source>
        <dbReference type="ARBA" id="ARBA00023015"/>
    </source>
</evidence>
<feature type="domain" description="HTH gntR-type" evidence="4">
    <location>
        <begin position="13"/>
        <end position="80"/>
    </location>
</feature>
<dbReference type="Gene3D" id="1.20.120.530">
    <property type="entry name" value="GntR ligand-binding domain-like"/>
    <property type="match status" value="1"/>
</dbReference>
<organism evidence="5 6">
    <name type="scientific">Virgibacillus profundi</name>
    <dbReference type="NCBI Taxonomy" id="2024555"/>
    <lineage>
        <taxon>Bacteria</taxon>
        <taxon>Bacillati</taxon>
        <taxon>Bacillota</taxon>
        <taxon>Bacilli</taxon>
        <taxon>Bacillales</taxon>
        <taxon>Bacillaceae</taxon>
        <taxon>Virgibacillus</taxon>
    </lineage>
</organism>
<dbReference type="SMART" id="SM00895">
    <property type="entry name" value="FCD"/>
    <property type="match status" value="1"/>
</dbReference>
<evidence type="ECO:0000313" key="5">
    <source>
        <dbReference type="EMBL" id="PAV31112.1"/>
    </source>
</evidence>
<dbReference type="RefSeq" id="WP_095653483.1">
    <property type="nucleotide sequence ID" value="NZ_NPOA01000001.1"/>
</dbReference>
<name>A0A2A2IHU3_9BACI</name>
<dbReference type="InterPro" id="IPR011711">
    <property type="entry name" value="GntR_C"/>
</dbReference>
<protein>
    <recommendedName>
        <fullName evidence="4">HTH gntR-type domain-containing protein</fullName>
    </recommendedName>
</protein>
<reference evidence="5 6" key="1">
    <citation type="submission" date="2017-08" db="EMBL/GenBank/DDBJ databases">
        <title>Virgibacillus indicus sp. nov. and Virgibacillus profoundi sp. nov, two moderately halophilic bacteria isolated from marine sediment by using the Microfluidic Streak Plate.</title>
        <authorList>
            <person name="Xu B."/>
            <person name="Hu B."/>
            <person name="Wang J."/>
            <person name="Zhu Y."/>
            <person name="Huang L."/>
            <person name="Du W."/>
            <person name="Huang Y."/>
        </authorList>
    </citation>
    <scope>NUCLEOTIDE SEQUENCE [LARGE SCALE GENOMIC DNA]</scope>
    <source>
        <strain evidence="5 6">IO3-P3-H5</strain>
    </source>
</reference>